<dbReference type="AlphaFoldDB" id="A0A067KVZ2"/>
<proteinExistence type="inferred from homology"/>
<dbReference type="EMBL" id="KK914353">
    <property type="protein sequence ID" value="KDP39148.1"/>
    <property type="molecule type" value="Genomic_DNA"/>
</dbReference>
<reference evidence="4 5" key="1">
    <citation type="journal article" date="2014" name="PLoS ONE">
        <title>Global Analysis of Gene Expression Profiles in Physic Nut (Jatropha curcas L.) Seedlings Exposed to Salt Stress.</title>
        <authorList>
            <person name="Zhang L."/>
            <person name="Zhang C."/>
            <person name="Wu P."/>
            <person name="Chen Y."/>
            <person name="Li M."/>
            <person name="Jiang H."/>
            <person name="Wu G."/>
        </authorList>
    </citation>
    <scope>NUCLEOTIDE SEQUENCE [LARGE SCALE GENOMIC DNA]</scope>
    <source>
        <strain evidence="5">cv. GZQX0401</strain>
        <tissue evidence="4">Young leaves</tissue>
    </source>
</reference>
<dbReference type="OrthoDB" id="1600564at2759"/>
<dbReference type="PANTHER" id="PTHR45648:SF106">
    <property type="entry name" value="ANTHER-SPECIFIC PROLINE-RICH PROTEIN APG"/>
    <property type="match status" value="1"/>
</dbReference>
<comment type="similarity">
    <text evidence="1">Belongs to the 'GDSL' lipolytic enzyme family.</text>
</comment>
<evidence type="ECO:0000256" key="2">
    <source>
        <dbReference type="ARBA" id="ARBA00022801"/>
    </source>
</evidence>
<dbReference type="InterPro" id="IPR035669">
    <property type="entry name" value="SGNH_plant_lipase-like"/>
</dbReference>
<organism evidence="4 5">
    <name type="scientific">Jatropha curcas</name>
    <name type="common">Barbados nut</name>
    <dbReference type="NCBI Taxonomy" id="180498"/>
    <lineage>
        <taxon>Eukaryota</taxon>
        <taxon>Viridiplantae</taxon>
        <taxon>Streptophyta</taxon>
        <taxon>Embryophyta</taxon>
        <taxon>Tracheophyta</taxon>
        <taxon>Spermatophyta</taxon>
        <taxon>Magnoliopsida</taxon>
        <taxon>eudicotyledons</taxon>
        <taxon>Gunneridae</taxon>
        <taxon>Pentapetalae</taxon>
        <taxon>rosids</taxon>
        <taxon>fabids</taxon>
        <taxon>Malpighiales</taxon>
        <taxon>Euphorbiaceae</taxon>
        <taxon>Crotonoideae</taxon>
        <taxon>Jatropheae</taxon>
        <taxon>Jatropha</taxon>
    </lineage>
</organism>
<keyword evidence="3" id="KW-0442">Lipid degradation</keyword>
<dbReference type="PANTHER" id="PTHR45648">
    <property type="entry name" value="GDSL LIPASE/ACYLHYDROLASE FAMILY PROTEIN (AFU_ORTHOLOGUE AFUA_4G14700)"/>
    <property type="match status" value="1"/>
</dbReference>
<evidence type="ECO:0000256" key="1">
    <source>
        <dbReference type="ARBA" id="ARBA00008668"/>
    </source>
</evidence>
<dbReference type="InterPro" id="IPR051058">
    <property type="entry name" value="GDSL_Est/Lipase"/>
</dbReference>
<dbReference type="Proteomes" id="UP000027138">
    <property type="component" value="Unassembled WGS sequence"/>
</dbReference>
<dbReference type="Gene3D" id="3.40.50.1110">
    <property type="entry name" value="SGNH hydrolase"/>
    <property type="match status" value="1"/>
</dbReference>
<keyword evidence="3" id="KW-0443">Lipid metabolism</keyword>
<dbReference type="Pfam" id="PF00657">
    <property type="entry name" value="Lipase_GDSL"/>
    <property type="match status" value="1"/>
</dbReference>
<keyword evidence="5" id="KW-1185">Reference proteome</keyword>
<dbReference type="SUPFAM" id="SSF52266">
    <property type="entry name" value="SGNH hydrolase"/>
    <property type="match status" value="1"/>
</dbReference>
<accession>A0A067KVZ2</accession>
<dbReference type="InterPro" id="IPR036514">
    <property type="entry name" value="SGNH_hydro_sf"/>
</dbReference>
<dbReference type="CDD" id="cd01837">
    <property type="entry name" value="SGNH_plant_lipase_like"/>
    <property type="match status" value="1"/>
</dbReference>
<protein>
    <submittedName>
        <fullName evidence="4">Uncharacterized protein</fullName>
    </submittedName>
</protein>
<name>A0A067KVZ2_JATCU</name>
<dbReference type="InterPro" id="IPR001087">
    <property type="entry name" value="GDSL"/>
</dbReference>
<sequence>MGSKNLDLLVCFCIVFTAFLSFSFKFSTAQMVPAVFVFGDSLVDVGNNNHLPVSIAKANFPHNGIDFPNKKATGRFTNGKNAADFLAEKVGLPTSPPYLSLKFKTASAFMTGVSFASGGAGIINGTDEKLGQSITLTRQVGDYESVYGKLVENMGASATQNLLSKSLFAIVIGSNDIFDYSNSSNSNKATPQQYVDSMILTLKDLIKRVYEHGGRKFFIAGVGPIGCVPSIRAKTETEACNEETNAMAVLYNQKLIAMLKQLNTELKDISYSYFDSYHLFQNITQNPSNYGFAEVKAACCGLGRLKAKVPCLPIATYCSNRKDHVFWDLFHPTEATFHILVDTLFDGPSQYTFPVNLRKLITA</sequence>
<evidence type="ECO:0000313" key="5">
    <source>
        <dbReference type="Proteomes" id="UP000027138"/>
    </source>
</evidence>
<dbReference type="GO" id="GO:0016788">
    <property type="term" value="F:hydrolase activity, acting on ester bonds"/>
    <property type="evidence" value="ECO:0007669"/>
    <property type="project" value="InterPro"/>
</dbReference>
<gene>
    <name evidence="4" type="ORF">JCGZ_00905</name>
</gene>
<dbReference type="GO" id="GO:0016042">
    <property type="term" value="P:lipid catabolic process"/>
    <property type="evidence" value="ECO:0007669"/>
    <property type="project" value="UniProtKB-KW"/>
</dbReference>
<evidence type="ECO:0000256" key="3">
    <source>
        <dbReference type="ARBA" id="ARBA00022963"/>
    </source>
</evidence>
<evidence type="ECO:0000313" key="4">
    <source>
        <dbReference type="EMBL" id="KDP39148.1"/>
    </source>
</evidence>
<keyword evidence="2" id="KW-0378">Hydrolase</keyword>